<feature type="compositionally biased region" description="Basic and acidic residues" evidence="1">
    <location>
        <begin position="70"/>
        <end position="88"/>
    </location>
</feature>
<dbReference type="AlphaFoldDB" id="A0A9N9JRY3"/>
<evidence type="ECO:0000256" key="1">
    <source>
        <dbReference type="SAM" id="MobiDB-lite"/>
    </source>
</evidence>
<dbReference type="OrthoDB" id="2395847at2759"/>
<name>A0A9N9JRY3_9GLOM</name>
<protein>
    <submittedName>
        <fullName evidence="2">13902_t:CDS:1</fullName>
    </submittedName>
</protein>
<dbReference type="Proteomes" id="UP000789396">
    <property type="component" value="Unassembled WGS sequence"/>
</dbReference>
<comment type="caution">
    <text evidence="2">The sequence shown here is derived from an EMBL/GenBank/DDBJ whole genome shotgun (WGS) entry which is preliminary data.</text>
</comment>
<gene>
    <name evidence="2" type="ORF">RFULGI_LOCUS17063</name>
</gene>
<sequence>QGIMRKALDMAIATSSYDELMLFSIESDTMMNDLEYNIKNPVISTRKGRPPGRAKSNVEIQNQQVKKRQHFTEEHEIQEKDTRKTCQN</sequence>
<evidence type="ECO:0000313" key="3">
    <source>
        <dbReference type="Proteomes" id="UP000789396"/>
    </source>
</evidence>
<organism evidence="2 3">
    <name type="scientific">Racocetra fulgida</name>
    <dbReference type="NCBI Taxonomy" id="60492"/>
    <lineage>
        <taxon>Eukaryota</taxon>
        <taxon>Fungi</taxon>
        <taxon>Fungi incertae sedis</taxon>
        <taxon>Mucoromycota</taxon>
        <taxon>Glomeromycotina</taxon>
        <taxon>Glomeromycetes</taxon>
        <taxon>Diversisporales</taxon>
        <taxon>Gigasporaceae</taxon>
        <taxon>Racocetra</taxon>
    </lineage>
</organism>
<keyword evidence="3" id="KW-1185">Reference proteome</keyword>
<dbReference type="EMBL" id="CAJVPZ010064491">
    <property type="protein sequence ID" value="CAG8794319.1"/>
    <property type="molecule type" value="Genomic_DNA"/>
</dbReference>
<accession>A0A9N9JRY3</accession>
<evidence type="ECO:0000313" key="2">
    <source>
        <dbReference type="EMBL" id="CAG8794319.1"/>
    </source>
</evidence>
<feature type="region of interest" description="Disordered" evidence="1">
    <location>
        <begin position="42"/>
        <end position="88"/>
    </location>
</feature>
<feature type="non-terminal residue" evidence="2">
    <location>
        <position position="1"/>
    </location>
</feature>
<feature type="non-terminal residue" evidence="2">
    <location>
        <position position="88"/>
    </location>
</feature>
<proteinExistence type="predicted"/>
<reference evidence="2" key="1">
    <citation type="submission" date="2021-06" db="EMBL/GenBank/DDBJ databases">
        <authorList>
            <person name="Kallberg Y."/>
            <person name="Tangrot J."/>
            <person name="Rosling A."/>
        </authorList>
    </citation>
    <scope>NUCLEOTIDE SEQUENCE</scope>
    <source>
        <strain evidence="2">IN212</strain>
    </source>
</reference>